<dbReference type="Proteomes" id="UP000008330">
    <property type="component" value="Chromosome"/>
</dbReference>
<gene>
    <name evidence="1" type="ordered locus">Rleg2_1127</name>
</gene>
<proteinExistence type="predicted"/>
<evidence type="ECO:0000313" key="1">
    <source>
        <dbReference type="EMBL" id="ACI54421.1"/>
    </source>
</evidence>
<dbReference type="AlphaFoldDB" id="A0ABF7QKD3"/>
<sequence>MNRRKGELTPSAIDRGWPFQIILPQEASLGKLGAEMMEFCEKQKLMRCVRGHSIFHEDRHYNVHCFATKAGAQAFLDRYGGEWFDPKERGKGLNWNKWLKGSAGAKTPSNP</sequence>
<protein>
    <submittedName>
        <fullName evidence="1">Uncharacterized protein</fullName>
    </submittedName>
</protein>
<dbReference type="EMBL" id="CP001191">
    <property type="protein sequence ID" value="ACI54421.1"/>
    <property type="molecule type" value="Genomic_DNA"/>
</dbReference>
<evidence type="ECO:0000313" key="2">
    <source>
        <dbReference type="Proteomes" id="UP000008330"/>
    </source>
</evidence>
<accession>A0ABF7QKD3</accession>
<keyword evidence="2" id="KW-1185">Reference proteome</keyword>
<name>A0ABF7QKD3_RHILW</name>
<dbReference type="RefSeq" id="WP_012557223.1">
    <property type="nucleotide sequence ID" value="NC_011369.1"/>
</dbReference>
<reference evidence="1 2" key="1">
    <citation type="journal article" date="2010" name="Stand. Genomic Sci.">
        <title>Complete genome sequence of Rhizobium leguminosarum bv trifolii strain WSM2304, an effective microsymbiont of the South American clover Trifolium polymorphum.</title>
        <authorList>
            <person name="Reeve W."/>
            <person name="O'Hara G."/>
            <person name="Chain P."/>
            <person name="Ardley J."/>
            <person name="Brau L."/>
            <person name="Nandesena K."/>
            <person name="Tiwari R."/>
            <person name="Malfatti S."/>
            <person name="Kiss H."/>
            <person name="Lapidus A."/>
            <person name="Copeland A."/>
            <person name="Nolan M."/>
            <person name="Land M."/>
            <person name="Ivanova N."/>
            <person name="Mavromatis K."/>
            <person name="Markowitz V."/>
            <person name="Kyrpides N."/>
            <person name="Melino V."/>
            <person name="Denton M."/>
            <person name="Yates R."/>
            <person name="Howieson J."/>
        </authorList>
    </citation>
    <scope>NUCLEOTIDE SEQUENCE [LARGE SCALE GENOMIC DNA]</scope>
    <source>
        <strain evidence="1 2">WSM2304</strain>
    </source>
</reference>
<dbReference type="KEGG" id="rlt:Rleg2_1127"/>
<organism evidence="1 2">
    <name type="scientific">Rhizobium leguminosarum bv. trifolii (strain WSM2304)</name>
    <dbReference type="NCBI Taxonomy" id="395492"/>
    <lineage>
        <taxon>Bacteria</taxon>
        <taxon>Pseudomonadati</taxon>
        <taxon>Pseudomonadota</taxon>
        <taxon>Alphaproteobacteria</taxon>
        <taxon>Hyphomicrobiales</taxon>
        <taxon>Rhizobiaceae</taxon>
        <taxon>Rhizobium/Agrobacterium group</taxon>
        <taxon>Rhizobium</taxon>
    </lineage>
</organism>